<comment type="caution">
    <text evidence="1">The sequence shown here is derived from an EMBL/GenBank/DDBJ whole genome shotgun (WGS) entry which is preliminary data.</text>
</comment>
<evidence type="ECO:0000313" key="1">
    <source>
        <dbReference type="EMBL" id="RJF71607.1"/>
    </source>
</evidence>
<protein>
    <submittedName>
        <fullName evidence="1">Uncharacterized protein</fullName>
    </submittedName>
</protein>
<proteinExistence type="predicted"/>
<accession>A0A418V678</accession>
<dbReference type="AlphaFoldDB" id="A0A418V678"/>
<evidence type="ECO:0000313" key="2">
    <source>
        <dbReference type="Proteomes" id="UP000286287"/>
    </source>
</evidence>
<reference evidence="1 2" key="1">
    <citation type="submission" date="2018-09" db="EMBL/GenBank/DDBJ databases">
        <authorList>
            <person name="Zhu H."/>
        </authorList>
    </citation>
    <scope>NUCLEOTIDE SEQUENCE [LARGE SCALE GENOMIC DNA]</scope>
    <source>
        <strain evidence="1 2">K2S05-167</strain>
    </source>
</reference>
<sequence>MTRVTVDVQVDEQGRPVFRLTPAQMAELGLSGSAAHEARWEVAELETSQPESPFRKYLGIAPPVEGGSVEYHRRQLGHEE</sequence>
<name>A0A418V678_9DEIO</name>
<dbReference type="RefSeq" id="WP_119762949.1">
    <property type="nucleotide sequence ID" value="NZ_QYUJ01000014.1"/>
</dbReference>
<keyword evidence="2" id="KW-1185">Reference proteome</keyword>
<dbReference type="OrthoDB" id="9908923at2"/>
<dbReference type="EMBL" id="QYUJ01000014">
    <property type="protein sequence ID" value="RJF71607.1"/>
    <property type="molecule type" value="Genomic_DNA"/>
</dbReference>
<organism evidence="1 2">
    <name type="scientific">Deinococcus cavernae</name>
    <dbReference type="NCBI Taxonomy" id="2320857"/>
    <lineage>
        <taxon>Bacteria</taxon>
        <taxon>Thermotogati</taxon>
        <taxon>Deinococcota</taxon>
        <taxon>Deinococci</taxon>
        <taxon>Deinococcales</taxon>
        <taxon>Deinococcaceae</taxon>
        <taxon>Deinococcus</taxon>
    </lineage>
</organism>
<gene>
    <name evidence="1" type="ORF">D3875_08495</name>
</gene>
<dbReference type="Proteomes" id="UP000286287">
    <property type="component" value="Unassembled WGS sequence"/>
</dbReference>